<dbReference type="STRING" id="1658765.Msub_12640"/>
<keyword evidence="1" id="KW-0472">Membrane</keyword>
<proteinExistence type="predicted"/>
<evidence type="ECO:0000313" key="2">
    <source>
        <dbReference type="EMBL" id="KMQ76427.1"/>
    </source>
</evidence>
<keyword evidence="1" id="KW-0812">Transmembrane</keyword>
<dbReference type="PATRIC" id="fig|1658765.3.peg.2660"/>
<dbReference type="RefSeq" id="WP_048496399.1">
    <property type="nucleotide sequence ID" value="NZ_LFBU01000001.1"/>
</dbReference>
<sequence length="195" mass="21977">MEHYASLTAWILGSLGGAGFIVVALSSWLGKVWATRLMDNQRHSHQQELEELRSNLRAKNDEQLVSIRKDYEIFKETHLREHNDKLLIYRACLDIVASLLAKIELTALGKRAGLTAEEQEAFETERLRLYAYLAMLAPQEVMDANDNLIDMLLALIYDGKGTTWANIREAALKLTNSMRADIGINKAAVSYNGAR</sequence>
<gene>
    <name evidence="2" type="ORF">Msub_12640</name>
</gene>
<dbReference type="EMBL" id="LFBU01000001">
    <property type="protein sequence ID" value="KMQ76427.1"/>
    <property type="molecule type" value="Genomic_DNA"/>
</dbReference>
<name>A0A0J7JE63_9GAMM</name>
<evidence type="ECO:0000313" key="3">
    <source>
        <dbReference type="Proteomes" id="UP000036102"/>
    </source>
</evidence>
<accession>A0A0J7JE63</accession>
<reference evidence="2 3" key="1">
    <citation type="submission" date="2015-06" db="EMBL/GenBank/DDBJ databases">
        <title>Marinobacter subterrani, a genetically tractable neutrophilic iron-oxidizing strain isolated from the Soudan Iron Mine.</title>
        <authorList>
            <person name="Bonis B.M."/>
            <person name="Gralnick J.A."/>
        </authorList>
    </citation>
    <scope>NUCLEOTIDE SEQUENCE [LARGE SCALE GENOMIC DNA]</scope>
    <source>
        <strain evidence="2 3">JG233</strain>
    </source>
</reference>
<dbReference type="AlphaFoldDB" id="A0A0J7JE63"/>
<dbReference type="OrthoDB" id="5918901at2"/>
<organism evidence="2 3">
    <name type="scientific">Marinobacter subterrani</name>
    <dbReference type="NCBI Taxonomy" id="1658765"/>
    <lineage>
        <taxon>Bacteria</taxon>
        <taxon>Pseudomonadati</taxon>
        <taxon>Pseudomonadota</taxon>
        <taxon>Gammaproteobacteria</taxon>
        <taxon>Pseudomonadales</taxon>
        <taxon>Marinobacteraceae</taxon>
        <taxon>Marinobacter</taxon>
    </lineage>
</organism>
<dbReference type="Proteomes" id="UP000036102">
    <property type="component" value="Unassembled WGS sequence"/>
</dbReference>
<evidence type="ECO:0000256" key="1">
    <source>
        <dbReference type="SAM" id="Phobius"/>
    </source>
</evidence>
<comment type="caution">
    <text evidence="2">The sequence shown here is derived from an EMBL/GenBank/DDBJ whole genome shotgun (WGS) entry which is preliminary data.</text>
</comment>
<keyword evidence="1" id="KW-1133">Transmembrane helix</keyword>
<keyword evidence="3" id="KW-1185">Reference proteome</keyword>
<protein>
    <submittedName>
        <fullName evidence="2">Uncharacterized protein</fullName>
    </submittedName>
</protein>
<feature type="transmembrane region" description="Helical" evidence="1">
    <location>
        <begin position="6"/>
        <end position="29"/>
    </location>
</feature>